<keyword evidence="3" id="KW-1185">Reference proteome</keyword>
<organism evidence="2 3">
    <name type="scientific">Pseudovirgaria hyperparasitica</name>
    <dbReference type="NCBI Taxonomy" id="470096"/>
    <lineage>
        <taxon>Eukaryota</taxon>
        <taxon>Fungi</taxon>
        <taxon>Dikarya</taxon>
        <taxon>Ascomycota</taxon>
        <taxon>Pezizomycotina</taxon>
        <taxon>Dothideomycetes</taxon>
        <taxon>Dothideomycetes incertae sedis</taxon>
        <taxon>Acrospermales</taxon>
        <taxon>Acrospermaceae</taxon>
        <taxon>Pseudovirgaria</taxon>
    </lineage>
</organism>
<feature type="transmembrane region" description="Helical" evidence="1">
    <location>
        <begin position="120"/>
        <end position="140"/>
    </location>
</feature>
<dbReference type="EMBL" id="ML996578">
    <property type="protein sequence ID" value="KAF2755123.1"/>
    <property type="molecule type" value="Genomic_DNA"/>
</dbReference>
<dbReference type="GeneID" id="54480142"/>
<name>A0A6A6VXZ8_9PEZI</name>
<keyword evidence="1" id="KW-0812">Transmembrane</keyword>
<keyword evidence="1" id="KW-0472">Membrane</keyword>
<proteinExistence type="predicted"/>
<dbReference type="Proteomes" id="UP000799437">
    <property type="component" value="Unassembled WGS sequence"/>
</dbReference>
<evidence type="ECO:0000313" key="3">
    <source>
        <dbReference type="Proteomes" id="UP000799437"/>
    </source>
</evidence>
<dbReference type="AlphaFoldDB" id="A0A6A6VXZ8"/>
<dbReference type="RefSeq" id="XP_033597574.1">
    <property type="nucleotide sequence ID" value="XM_033739088.1"/>
</dbReference>
<accession>A0A6A6VXZ8</accession>
<sequence>MQRASLQTHYCVLIAHHHRHHHHRILSLPSSICCRHMGALASSRPISYIKPSSYHHCHDRYHHHRQSLATLARGVFLGGFWRKEGRMEPAWFASLFCLVRRHVSILFDSILSHLYGSLPIHFLVFLLRLGIGIGIGLRNIPIMGPHTMIY</sequence>
<keyword evidence="1" id="KW-1133">Transmembrane helix</keyword>
<reference evidence="2" key="1">
    <citation type="journal article" date="2020" name="Stud. Mycol.">
        <title>101 Dothideomycetes genomes: a test case for predicting lifestyles and emergence of pathogens.</title>
        <authorList>
            <person name="Haridas S."/>
            <person name="Albert R."/>
            <person name="Binder M."/>
            <person name="Bloem J."/>
            <person name="Labutti K."/>
            <person name="Salamov A."/>
            <person name="Andreopoulos B."/>
            <person name="Baker S."/>
            <person name="Barry K."/>
            <person name="Bills G."/>
            <person name="Bluhm B."/>
            <person name="Cannon C."/>
            <person name="Castanera R."/>
            <person name="Culley D."/>
            <person name="Daum C."/>
            <person name="Ezra D."/>
            <person name="Gonzalez J."/>
            <person name="Henrissat B."/>
            <person name="Kuo A."/>
            <person name="Liang C."/>
            <person name="Lipzen A."/>
            <person name="Lutzoni F."/>
            <person name="Magnuson J."/>
            <person name="Mondo S."/>
            <person name="Nolan M."/>
            <person name="Ohm R."/>
            <person name="Pangilinan J."/>
            <person name="Park H.-J."/>
            <person name="Ramirez L."/>
            <person name="Alfaro M."/>
            <person name="Sun H."/>
            <person name="Tritt A."/>
            <person name="Yoshinaga Y."/>
            <person name="Zwiers L.-H."/>
            <person name="Turgeon B."/>
            <person name="Goodwin S."/>
            <person name="Spatafora J."/>
            <person name="Crous P."/>
            <person name="Grigoriev I."/>
        </authorList>
    </citation>
    <scope>NUCLEOTIDE SEQUENCE</scope>
    <source>
        <strain evidence="2">CBS 121739</strain>
    </source>
</reference>
<protein>
    <submittedName>
        <fullName evidence="2">Uncharacterized protein</fullName>
    </submittedName>
</protein>
<evidence type="ECO:0000313" key="2">
    <source>
        <dbReference type="EMBL" id="KAF2755123.1"/>
    </source>
</evidence>
<evidence type="ECO:0000256" key="1">
    <source>
        <dbReference type="SAM" id="Phobius"/>
    </source>
</evidence>
<gene>
    <name evidence="2" type="ORF">EJ05DRAFT_123078</name>
</gene>